<gene>
    <name evidence="1" type="ORF">CICLE_v10010836mg</name>
</gene>
<evidence type="ECO:0000313" key="2">
    <source>
        <dbReference type="Proteomes" id="UP000030687"/>
    </source>
</evidence>
<name>V4U2A3_CITCL</name>
<dbReference type="InParanoid" id="V4U2A3"/>
<proteinExistence type="predicted"/>
<evidence type="ECO:0000313" key="1">
    <source>
        <dbReference type="EMBL" id="ESR66978.1"/>
    </source>
</evidence>
<accession>V4U2A3</accession>
<keyword evidence="2" id="KW-1185">Reference proteome</keyword>
<dbReference type="Proteomes" id="UP000030687">
    <property type="component" value="Unassembled WGS sequence"/>
</dbReference>
<dbReference type="EMBL" id="KI535697">
    <property type="protein sequence ID" value="ESR66978.1"/>
    <property type="molecule type" value="Genomic_DNA"/>
</dbReference>
<sequence>MKVIICLGISLNGKPKPVFIEYEFSMTILVHCWHGTYSKACLDRILTFTFLIDKIKSFRKLLHWSRAQVPSIVQGAYNV</sequence>
<dbReference type="KEGG" id="cic:CICLE_v10010836mg"/>
<organism evidence="1 2">
    <name type="scientific">Citrus clementina</name>
    <name type="common">Clementine</name>
    <name type="synonym">Citrus deliciosa x Citrus sinensis</name>
    <dbReference type="NCBI Taxonomy" id="85681"/>
    <lineage>
        <taxon>Eukaryota</taxon>
        <taxon>Viridiplantae</taxon>
        <taxon>Streptophyta</taxon>
        <taxon>Embryophyta</taxon>
        <taxon>Tracheophyta</taxon>
        <taxon>Spermatophyta</taxon>
        <taxon>Magnoliopsida</taxon>
        <taxon>eudicotyledons</taxon>
        <taxon>Gunneridae</taxon>
        <taxon>Pentapetalae</taxon>
        <taxon>rosids</taxon>
        <taxon>malvids</taxon>
        <taxon>Sapindales</taxon>
        <taxon>Rutaceae</taxon>
        <taxon>Aurantioideae</taxon>
        <taxon>Citrus</taxon>
    </lineage>
</organism>
<dbReference type="AlphaFoldDB" id="V4U2A3"/>
<reference evidence="1 2" key="1">
    <citation type="submission" date="2013-10" db="EMBL/GenBank/DDBJ databases">
        <authorList>
            <consortium name="International Citrus Genome Consortium"/>
            <person name="Jenkins J."/>
            <person name="Schmutz J."/>
            <person name="Prochnik S."/>
            <person name="Rokhsar D."/>
            <person name="Gmitter F."/>
            <person name="Ollitrault P."/>
            <person name="Machado M."/>
            <person name="Talon M."/>
            <person name="Wincker P."/>
            <person name="Jaillon O."/>
            <person name="Morgante M."/>
        </authorList>
    </citation>
    <scope>NUCLEOTIDE SEQUENCE</scope>
    <source>
        <strain evidence="2">cv. Clemenules</strain>
    </source>
</reference>
<protein>
    <submittedName>
        <fullName evidence="1">Uncharacterized protein</fullName>
    </submittedName>
</protein>
<dbReference type="Gramene" id="ESR66978">
    <property type="protein sequence ID" value="ESR66978"/>
    <property type="gene ID" value="CICLE_v10010836mg"/>
</dbReference>